<evidence type="ECO:0000256" key="1">
    <source>
        <dbReference type="ARBA" id="ARBA00004651"/>
    </source>
</evidence>
<dbReference type="GO" id="GO:0005886">
    <property type="term" value="C:plasma membrane"/>
    <property type="evidence" value="ECO:0007669"/>
    <property type="project" value="UniProtKB-SubCell"/>
</dbReference>
<gene>
    <name evidence="10" type="ORF">SAMN02745885_02315</name>
</gene>
<feature type="domain" description="ABC3 transporter permease C-terminal" evidence="8">
    <location>
        <begin position="270"/>
        <end position="382"/>
    </location>
</feature>
<reference evidence="11" key="1">
    <citation type="submission" date="2017-02" db="EMBL/GenBank/DDBJ databases">
        <authorList>
            <person name="Varghese N."/>
            <person name="Submissions S."/>
        </authorList>
    </citation>
    <scope>NUCLEOTIDE SEQUENCE [LARGE SCALE GENOMIC DNA]</scope>
    <source>
        <strain evidence="11">DSM 16521</strain>
    </source>
</reference>
<sequence length="389" mass="41989">MSNWQIIKLAWAGIKANKLRSFLTMLGVIIGVAAVIILVSIAQGTSQSVTGRIQGLGSNLVSVSLRSSETDDTLTYEEVLKWQERPGVKGVAPVLNGNVTVKYGNKKYDTSLEGVTPEYEEVRNFHTQRGRFLLDSDVSLRQRVALVGTEVAKELFGQTNPVGKTIKINGENFVVVGLLEEKGAASFGSNDDKVMIPLSTAERLLNTRGIRFVYVQATSPEDVDGVVAQLDNLLYRKLKNTDAYRVFSQAEMLSTVSQVTGMLTLMLGGIAGISLLVGGIGIMNIMLVTVTERTREIGIRKAIGARRRDILRQFLIEALVVSGAGGLFGIVLGVAGSKLLNQFLGVSAAISWQIIGIAFGFALLVGVIFGIYPANKAAKLNPIEALRYQ</sequence>
<keyword evidence="3 7" id="KW-0812">Transmembrane</keyword>
<comment type="similarity">
    <text evidence="6">Belongs to the ABC-4 integral membrane protein family.</text>
</comment>
<dbReference type="AlphaFoldDB" id="A0A1T4RWN5"/>
<evidence type="ECO:0000313" key="10">
    <source>
        <dbReference type="EMBL" id="SKA20414.1"/>
    </source>
</evidence>
<dbReference type="Pfam" id="PF12704">
    <property type="entry name" value="MacB_PCD"/>
    <property type="match status" value="1"/>
</dbReference>
<dbReference type="PANTHER" id="PTHR30572">
    <property type="entry name" value="MEMBRANE COMPONENT OF TRANSPORTER-RELATED"/>
    <property type="match status" value="1"/>
</dbReference>
<keyword evidence="2" id="KW-1003">Cell membrane</keyword>
<evidence type="ECO:0000256" key="3">
    <source>
        <dbReference type="ARBA" id="ARBA00022692"/>
    </source>
</evidence>
<dbReference type="GO" id="GO:0022857">
    <property type="term" value="F:transmembrane transporter activity"/>
    <property type="evidence" value="ECO:0007669"/>
    <property type="project" value="TreeGrafter"/>
</dbReference>
<protein>
    <submittedName>
        <fullName evidence="10">Putative ABC transport system permease protein</fullName>
    </submittedName>
</protein>
<evidence type="ECO:0000256" key="5">
    <source>
        <dbReference type="ARBA" id="ARBA00023136"/>
    </source>
</evidence>
<dbReference type="OrthoDB" id="9770036at2"/>
<feature type="transmembrane region" description="Helical" evidence="7">
    <location>
        <begin position="21"/>
        <end position="42"/>
    </location>
</feature>
<accession>A0A1T4RWN5</accession>
<evidence type="ECO:0000256" key="2">
    <source>
        <dbReference type="ARBA" id="ARBA00022475"/>
    </source>
</evidence>
<evidence type="ECO:0000259" key="8">
    <source>
        <dbReference type="Pfam" id="PF02687"/>
    </source>
</evidence>
<organism evidence="10 11">
    <name type="scientific">Carboxydocella sporoproducens DSM 16521</name>
    <dbReference type="NCBI Taxonomy" id="1121270"/>
    <lineage>
        <taxon>Bacteria</taxon>
        <taxon>Bacillati</taxon>
        <taxon>Bacillota</taxon>
        <taxon>Clostridia</taxon>
        <taxon>Eubacteriales</taxon>
        <taxon>Clostridiales Family XVI. Incertae Sedis</taxon>
        <taxon>Carboxydocella</taxon>
    </lineage>
</organism>
<evidence type="ECO:0000313" key="11">
    <source>
        <dbReference type="Proteomes" id="UP000189933"/>
    </source>
</evidence>
<feature type="domain" description="MacB-like periplasmic core" evidence="9">
    <location>
        <begin position="21"/>
        <end position="232"/>
    </location>
</feature>
<evidence type="ECO:0000256" key="4">
    <source>
        <dbReference type="ARBA" id="ARBA00022989"/>
    </source>
</evidence>
<keyword evidence="4 7" id="KW-1133">Transmembrane helix</keyword>
<evidence type="ECO:0000256" key="7">
    <source>
        <dbReference type="SAM" id="Phobius"/>
    </source>
</evidence>
<dbReference type="Proteomes" id="UP000189933">
    <property type="component" value="Unassembled WGS sequence"/>
</dbReference>
<evidence type="ECO:0000256" key="6">
    <source>
        <dbReference type="ARBA" id="ARBA00038076"/>
    </source>
</evidence>
<dbReference type="InterPro" id="IPR025857">
    <property type="entry name" value="MacB_PCD"/>
</dbReference>
<dbReference type="InterPro" id="IPR003838">
    <property type="entry name" value="ABC3_permease_C"/>
</dbReference>
<comment type="subcellular location">
    <subcellularLocation>
        <location evidence="1">Cell membrane</location>
        <topology evidence="1">Multi-pass membrane protein</topology>
    </subcellularLocation>
</comment>
<keyword evidence="5 7" id="KW-0472">Membrane</keyword>
<dbReference type="PANTHER" id="PTHR30572:SF4">
    <property type="entry name" value="ABC TRANSPORTER PERMEASE YTRF"/>
    <property type="match status" value="1"/>
</dbReference>
<keyword evidence="11" id="KW-1185">Reference proteome</keyword>
<evidence type="ECO:0000259" key="9">
    <source>
        <dbReference type="Pfam" id="PF12704"/>
    </source>
</evidence>
<dbReference type="Pfam" id="PF02687">
    <property type="entry name" value="FtsX"/>
    <property type="match status" value="1"/>
</dbReference>
<dbReference type="RefSeq" id="WP_078666315.1">
    <property type="nucleotide sequence ID" value="NZ_FUXM01000037.1"/>
</dbReference>
<feature type="transmembrane region" description="Helical" evidence="7">
    <location>
        <begin position="350"/>
        <end position="372"/>
    </location>
</feature>
<name>A0A1T4RWN5_9FIRM</name>
<dbReference type="InterPro" id="IPR050250">
    <property type="entry name" value="Macrolide_Exporter_MacB"/>
</dbReference>
<proteinExistence type="inferred from homology"/>
<feature type="transmembrane region" description="Helical" evidence="7">
    <location>
        <begin position="262"/>
        <end position="289"/>
    </location>
</feature>
<dbReference type="EMBL" id="FUXM01000037">
    <property type="protein sequence ID" value="SKA20414.1"/>
    <property type="molecule type" value="Genomic_DNA"/>
</dbReference>
<feature type="transmembrane region" description="Helical" evidence="7">
    <location>
        <begin position="310"/>
        <end position="335"/>
    </location>
</feature>